<dbReference type="Gene3D" id="3.40.50.2020">
    <property type="match status" value="1"/>
</dbReference>
<dbReference type="InterPro" id="IPR029057">
    <property type="entry name" value="PRTase-like"/>
</dbReference>
<evidence type="ECO:0000256" key="1">
    <source>
        <dbReference type="ARBA" id="ARBA00008007"/>
    </source>
</evidence>
<gene>
    <name evidence="2" type="ORF">KJI95_11680</name>
</gene>
<evidence type="ECO:0000313" key="3">
    <source>
        <dbReference type="Proteomes" id="UP001195903"/>
    </source>
</evidence>
<dbReference type="CDD" id="cd06223">
    <property type="entry name" value="PRTases_typeI"/>
    <property type="match status" value="1"/>
</dbReference>
<comment type="similarity">
    <text evidence="1">Belongs to the ComF/GntX family.</text>
</comment>
<proteinExistence type="inferred from homology"/>
<accession>A0ABS5V5U1</accession>
<comment type="caution">
    <text evidence="2">The sequence shown here is derived from an EMBL/GenBank/DDBJ whole genome shotgun (WGS) entry which is preliminary data.</text>
</comment>
<organism evidence="2 3">
    <name type="scientific">Shewanella jiangmenensis</name>
    <dbReference type="NCBI Taxonomy" id="2837387"/>
    <lineage>
        <taxon>Bacteria</taxon>
        <taxon>Pseudomonadati</taxon>
        <taxon>Pseudomonadota</taxon>
        <taxon>Gammaproteobacteria</taxon>
        <taxon>Alteromonadales</taxon>
        <taxon>Shewanellaceae</taxon>
        <taxon>Shewanella</taxon>
    </lineage>
</organism>
<evidence type="ECO:0000313" key="2">
    <source>
        <dbReference type="EMBL" id="MBT1445181.1"/>
    </source>
</evidence>
<reference evidence="2 3" key="1">
    <citation type="submission" date="2021-05" db="EMBL/GenBank/DDBJ databases">
        <title>Shewanella sp. JM162201.</title>
        <authorList>
            <person name="Xu S."/>
            <person name="Li A."/>
        </authorList>
    </citation>
    <scope>NUCLEOTIDE SEQUENCE [LARGE SCALE GENOMIC DNA]</scope>
    <source>
        <strain evidence="2 3">JM162201</strain>
    </source>
</reference>
<dbReference type="SUPFAM" id="SSF53271">
    <property type="entry name" value="PRTase-like"/>
    <property type="match status" value="1"/>
</dbReference>
<dbReference type="Proteomes" id="UP001195903">
    <property type="component" value="Unassembled WGS sequence"/>
</dbReference>
<dbReference type="PANTHER" id="PTHR47505:SF1">
    <property type="entry name" value="DNA UTILIZATION PROTEIN YHGH"/>
    <property type="match status" value="1"/>
</dbReference>
<dbReference type="EMBL" id="JAHEPS010000004">
    <property type="protein sequence ID" value="MBT1445181.1"/>
    <property type="molecule type" value="Genomic_DNA"/>
</dbReference>
<sequence length="259" mass="27680">MANALPWRLWWLQARALLLGSLPNRCLVCHQQVTEGTGICGFCLDACCYQGPVCLGCGRSLDAEFGFCAPCRILNALPVVAGASYHRGLGHAVAAIKYQGQFAAIEPLCRRLASRVQQLRQARLIRPVSLLLPVPLHPTRLRQRGFNQAYEIAKELSRQTGIAVAPDLLGRCRNTPPQAGLDGRARRRNLQQAFVINGVCSAGSVALVDDVVTTGSTASAIATLLEAQGVSVQVWCLARAEAPGLLDEAVQGSMAAGSR</sequence>
<dbReference type="InterPro" id="IPR000836">
    <property type="entry name" value="PRTase_dom"/>
</dbReference>
<protein>
    <submittedName>
        <fullName evidence="2">ComF family protein</fullName>
    </submittedName>
</protein>
<dbReference type="PANTHER" id="PTHR47505">
    <property type="entry name" value="DNA UTILIZATION PROTEIN YHGH"/>
    <property type="match status" value="1"/>
</dbReference>
<name>A0ABS5V5U1_9GAMM</name>
<dbReference type="InterPro" id="IPR051910">
    <property type="entry name" value="ComF/GntX_DNA_util-trans"/>
</dbReference>
<dbReference type="RefSeq" id="WP_214507387.1">
    <property type="nucleotide sequence ID" value="NZ_JAHEPS010000004.1"/>
</dbReference>
<keyword evidence="3" id="KW-1185">Reference proteome</keyword>